<accession>A0ABN4V1P2</accession>
<sequence length="136" mass="15972">MPRHVVRTRSHKSTCQEICHGYGDEQHHHIIQASPNDVSYHCDSFLRLAIFYLHSASINLVIYSIADLTLDLEKGVFESTLVNPGHIISIFLAKLCTKRQTENIFTQHFSQYPREKFRIYKLHYTYLNMQKSAKYQ</sequence>
<organism evidence="1 2">
    <name type="scientific">Gardnerella swidsinskii</name>
    <dbReference type="NCBI Taxonomy" id="2792979"/>
    <lineage>
        <taxon>Bacteria</taxon>
        <taxon>Bacillati</taxon>
        <taxon>Actinomycetota</taxon>
        <taxon>Actinomycetes</taxon>
        <taxon>Bifidobacteriales</taxon>
        <taxon>Bifidobacteriaceae</taxon>
        <taxon>Gardnerella</taxon>
    </lineage>
</organism>
<evidence type="ECO:0000313" key="1">
    <source>
        <dbReference type="EMBL" id="APW19229.1"/>
    </source>
</evidence>
<name>A0ABN4V1P2_9BIFI</name>
<reference evidence="2" key="1">
    <citation type="submission" date="2017-01" db="EMBL/GenBank/DDBJ databases">
        <title>Gardnerella vaginalis bacteremia associated with severe acute encephalopathy in a young female patient: Case Report and characterization of the isolate.</title>
        <authorList>
            <person name="Tankovic J."/>
            <person name="Timinskas A."/>
            <person name="Zilnyte M."/>
            <person name="Janulaitiene M."/>
            <person name="Zvirbliene A."/>
            <person name="Pleckaityte M."/>
        </authorList>
    </citation>
    <scope>NUCLEOTIDE SEQUENCE [LARGE SCALE GENOMIC DNA]</scope>
    <source>
        <strain evidence="2">GV37</strain>
    </source>
</reference>
<gene>
    <name evidence="1" type="ORF">BVL65_06895</name>
</gene>
<dbReference type="EMBL" id="CP019058">
    <property type="protein sequence ID" value="APW19229.1"/>
    <property type="molecule type" value="Genomic_DNA"/>
</dbReference>
<dbReference type="Proteomes" id="UP000186260">
    <property type="component" value="Chromosome"/>
</dbReference>
<proteinExistence type="predicted"/>
<protein>
    <submittedName>
        <fullName evidence="1">Uncharacterized protein</fullName>
    </submittedName>
</protein>
<keyword evidence="2" id="KW-1185">Reference proteome</keyword>
<evidence type="ECO:0000313" key="2">
    <source>
        <dbReference type="Proteomes" id="UP000186260"/>
    </source>
</evidence>